<protein>
    <recommendedName>
        <fullName evidence="3">Outer membrane protein beta-barrel domain-containing protein</fullName>
    </recommendedName>
</protein>
<keyword evidence="2" id="KW-1185">Reference proteome</keyword>
<dbReference type="AlphaFoldDB" id="A0A9X3F7W0"/>
<proteinExistence type="predicted"/>
<dbReference type="Proteomes" id="UP001145087">
    <property type="component" value="Unassembled WGS sequence"/>
</dbReference>
<comment type="caution">
    <text evidence="1">The sequence shown here is derived from an EMBL/GenBank/DDBJ whole genome shotgun (WGS) entry which is preliminary data.</text>
</comment>
<evidence type="ECO:0000313" key="1">
    <source>
        <dbReference type="EMBL" id="MCY1721462.1"/>
    </source>
</evidence>
<reference evidence="1" key="1">
    <citation type="submission" date="2022-11" db="EMBL/GenBank/DDBJ databases">
        <title>Marilongibacter aestuarii gen. nov., sp. nov., isolated from tidal flat sediment.</title>
        <authorList>
            <person name="Jiayan W."/>
        </authorList>
    </citation>
    <scope>NUCLEOTIDE SEQUENCE</scope>
    <source>
        <strain evidence="1">Z1-6</strain>
    </source>
</reference>
<name>A0A9X3F7W0_9BACT</name>
<evidence type="ECO:0000313" key="2">
    <source>
        <dbReference type="Proteomes" id="UP001145087"/>
    </source>
</evidence>
<sequence length="234" mass="26552">MKNILFAILFSGITFHAKSQNINFELNAGYGFYSLNDIKNFQKSLLDAMNLPNLKAVETFPNNIFYSASVNYMVTPRISVGIGFASATTGGRNHLADYSGEYKLDMILKGYTTGLKFQYALFMDNKFGLWLQLEGGASESLLRIDETIIVYEEEIVNENMKLEGAGIFVEPSLKITRNVFDRLNVHFCAGYNYTFKNDMKLHSEKTDIEANWSGVRLLLGMDYTLNFKKNTQSQ</sequence>
<dbReference type="RefSeq" id="WP_343333791.1">
    <property type="nucleotide sequence ID" value="NZ_JAPOHD010000027.1"/>
</dbReference>
<dbReference type="EMBL" id="JAPOHD010000027">
    <property type="protein sequence ID" value="MCY1721462.1"/>
    <property type="molecule type" value="Genomic_DNA"/>
</dbReference>
<organism evidence="1 2">
    <name type="scientific">Draconibacterium aestuarii</name>
    <dbReference type="NCBI Taxonomy" id="2998507"/>
    <lineage>
        <taxon>Bacteria</taxon>
        <taxon>Pseudomonadati</taxon>
        <taxon>Bacteroidota</taxon>
        <taxon>Bacteroidia</taxon>
        <taxon>Marinilabiliales</taxon>
        <taxon>Prolixibacteraceae</taxon>
        <taxon>Draconibacterium</taxon>
    </lineage>
</organism>
<gene>
    <name evidence="1" type="ORF">OU798_13990</name>
</gene>
<evidence type="ECO:0008006" key="3">
    <source>
        <dbReference type="Google" id="ProtNLM"/>
    </source>
</evidence>
<accession>A0A9X3F7W0</accession>